<feature type="domain" description="DUF7081" evidence="8">
    <location>
        <begin position="53"/>
        <end position="140"/>
    </location>
</feature>
<dbReference type="Pfam" id="PF07227">
    <property type="entry name" value="PHD_Oberon"/>
    <property type="match status" value="1"/>
</dbReference>
<keyword evidence="5" id="KW-0539">Nucleus</keyword>
<feature type="domain" description="DUF7615" evidence="9">
    <location>
        <begin position="414"/>
        <end position="519"/>
    </location>
</feature>
<evidence type="ECO:0000256" key="2">
    <source>
        <dbReference type="ARBA" id="ARBA00022723"/>
    </source>
</evidence>
<keyword evidence="4" id="KW-0862">Zinc</keyword>
<evidence type="ECO:0000256" key="4">
    <source>
        <dbReference type="ARBA" id="ARBA00022833"/>
    </source>
</evidence>
<keyword evidence="11" id="KW-1185">Reference proteome</keyword>
<dbReference type="GO" id="GO:0008270">
    <property type="term" value="F:zinc ion binding"/>
    <property type="evidence" value="ECO:0007669"/>
    <property type="project" value="UniProtKB-KW"/>
</dbReference>
<evidence type="ECO:0000256" key="6">
    <source>
        <dbReference type="SAM" id="MobiDB-lite"/>
    </source>
</evidence>
<evidence type="ECO:0000259" key="7">
    <source>
        <dbReference type="Pfam" id="PF07227"/>
    </source>
</evidence>
<evidence type="ECO:0000259" key="9">
    <source>
        <dbReference type="Pfam" id="PF24590"/>
    </source>
</evidence>
<evidence type="ECO:0000256" key="1">
    <source>
        <dbReference type="ARBA" id="ARBA00004123"/>
    </source>
</evidence>
<keyword evidence="2" id="KW-0479">Metal-binding</keyword>
<dbReference type="PANTHER" id="PTHR33345:SF6">
    <property type="entry name" value="OS03G0747200 PROTEIN"/>
    <property type="match status" value="1"/>
</dbReference>
<dbReference type="InterPro" id="IPR032881">
    <property type="entry name" value="Oberon-like_PHD"/>
</dbReference>
<dbReference type="GO" id="GO:0005634">
    <property type="term" value="C:nucleus"/>
    <property type="evidence" value="ECO:0007669"/>
    <property type="project" value="UniProtKB-SubCell"/>
</dbReference>
<gene>
    <name evidence="10" type="ORF">M6B38_159330</name>
</gene>
<dbReference type="Pfam" id="PF24590">
    <property type="entry name" value="DUF7615"/>
    <property type="match status" value="1"/>
</dbReference>
<comment type="subcellular location">
    <subcellularLocation>
        <location evidence="1">Nucleus</location>
    </subcellularLocation>
</comment>
<feature type="domain" description="Oberon-like PHD finger" evidence="7">
    <location>
        <begin position="182"/>
        <end position="314"/>
    </location>
</feature>
<evidence type="ECO:0008006" key="12">
    <source>
        <dbReference type="Google" id="ProtNLM"/>
    </source>
</evidence>
<evidence type="ECO:0000256" key="3">
    <source>
        <dbReference type="ARBA" id="ARBA00022771"/>
    </source>
</evidence>
<evidence type="ECO:0000256" key="5">
    <source>
        <dbReference type="ARBA" id="ARBA00023242"/>
    </source>
</evidence>
<feature type="region of interest" description="Disordered" evidence="6">
    <location>
        <begin position="459"/>
        <end position="483"/>
    </location>
</feature>
<reference evidence="10" key="1">
    <citation type="journal article" date="2023" name="GigaByte">
        <title>Genome assembly of the bearded iris, Iris pallida Lam.</title>
        <authorList>
            <person name="Bruccoleri R.E."/>
            <person name="Oakeley E.J."/>
            <person name="Faust A.M.E."/>
            <person name="Altorfer M."/>
            <person name="Dessus-Babus S."/>
            <person name="Burckhardt D."/>
            <person name="Oertli M."/>
            <person name="Naumann U."/>
            <person name="Petersen F."/>
            <person name="Wong J."/>
        </authorList>
    </citation>
    <scope>NUCLEOTIDE SEQUENCE</scope>
    <source>
        <strain evidence="10">GSM-AAB239-AS_SAM_17_03QT</strain>
    </source>
</reference>
<dbReference type="Pfam" id="PF23299">
    <property type="entry name" value="DUF7081"/>
    <property type="match status" value="1"/>
</dbReference>
<dbReference type="InterPro" id="IPR055508">
    <property type="entry name" value="DUF7081"/>
</dbReference>
<keyword evidence="3" id="KW-0863">Zinc-finger</keyword>
<dbReference type="InterPro" id="IPR056034">
    <property type="entry name" value="DUF7615"/>
</dbReference>
<comment type="caution">
    <text evidence="10">The sequence shown here is derived from an EMBL/GenBank/DDBJ whole genome shotgun (WGS) entry which is preliminary data.</text>
</comment>
<protein>
    <recommendedName>
        <fullName evidence="12">Oberon PHD finger domain-containing protein</fullName>
    </recommendedName>
</protein>
<sequence length="527" mass="58419">MTEPEHCSYLEDLSTRFLILVMAERNKSMEVDSLDGSNGNTQTSKEKRLVATPVAAGTSGEGLPYAPEGWPRPGDVWSWKVGRRKSARGHWLDRSLHPPRRLQSKSGFYSKLSLEQYIRKEFPAADIDAFFASFIWKVPSIGNIPGEDVERSSFTCVNPRNIDSNGGSKCEPTIGSGDCKAGNNMCSLRAKGRSYSLPLKACDICCSEIGFCRDCCCILCCKTVDWEYGGYSFVRCEARVDENFICGHVAHLDCALRAYMAGTVGGGIGLDAEYYCRRCDNKTDLLLHVSKLIKTCEFLGSQDDAEKILNLGLCIVRGSEKERARESQNCLAILMTKLKRGFDQGDIWKKEDNTSTPTAGDVHILGSEVTVLGAADVTRNNRSLNFMNDIEPSATKATDGRAQVPVYITSDRSNVSLEIEDKVDGVLQKLKKSQEAEYRHAEQKLCAQKDLILSLYQQQEAERSEPASTGTMPNASNSDHLPNNVLNRLDQIKHEEAKLQKMMKIANGFGKTPKAILKECFGFPINE</sequence>
<organism evidence="10 11">
    <name type="scientific">Iris pallida</name>
    <name type="common">Sweet iris</name>
    <dbReference type="NCBI Taxonomy" id="29817"/>
    <lineage>
        <taxon>Eukaryota</taxon>
        <taxon>Viridiplantae</taxon>
        <taxon>Streptophyta</taxon>
        <taxon>Embryophyta</taxon>
        <taxon>Tracheophyta</taxon>
        <taxon>Spermatophyta</taxon>
        <taxon>Magnoliopsida</taxon>
        <taxon>Liliopsida</taxon>
        <taxon>Asparagales</taxon>
        <taxon>Iridaceae</taxon>
        <taxon>Iridoideae</taxon>
        <taxon>Irideae</taxon>
        <taxon>Iris</taxon>
    </lineage>
</organism>
<dbReference type="AlphaFoldDB" id="A0AAX6F0P9"/>
<evidence type="ECO:0000259" key="8">
    <source>
        <dbReference type="Pfam" id="PF23299"/>
    </source>
</evidence>
<dbReference type="EMBL" id="JANAVB010032819">
    <property type="protein sequence ID" value="KAJ6809906.1"/>
    <property type="molecule type" value="Genomic_DNA"/>
</dbReference>
<accession>A0AAX6F0P9</accession>
<dbReference type="Proteomes" id="UP001140949">
    <property type="component" value="Unassembled WGS sequence"/>
</dbReference>
<dbReference type="PANTHER" id="PTHR33345">
    <property type="entry name" value="ADAPTER PROTEIN, PUTATIVE-RELATED"/>
    <property type="match status" value="1"/>
</dbReference>
<evidence type="ECO:0000313" key="10">
    <source>
        <dbReference type="EMBL" id="KAJ6809906.1"/>
    </source>
</evidence>
<feature type="compositionally biased region" description="Polar residues" evidence="6">
    <location>
        <begin position="466"/>
        <end position="483"/>
    </location>
</feature>
<reference evidence="10" key="2">
    <citation type="submission" date="2023-04" db="EMBL/GenBank/DDBJ databases">
        <authorList>
            <person name="Bruccoleri R.E."/>
            <person name="Oakeley E.J."/>
            <person name="Faust A.-M."/>
            <person name="Dessus-Babus S."/>
            <person name="Altorfer M."/>
            <person name="Burckhardt D."/>
            <person name="Oertli M."/>
            <person name="Naumann U."/>
            <person name="Petersen F."/>
            <person name="Wong J."/>
        </authorList>
    </citation>
    <scope>NUCLEOTIDE SEQUENCE</scope>
    <source>
        <strain evidence="10">GSM-AAB239-AS_SAM_17_03QT</strain>
        <tissue evidence="10">Leaf</tissue>
    </source>
</reference>
<proteinExistence type="predicted"/>
<evidence type="ECO:0000313" key="11">
    <source>
        <dbReference type="Proteomes" id="UP001140949"/>
    </source>
</evidence>
<name>A0AAX6F0P9_IRIPA</name>